<organism evidence="7 8">
    <name type="scientific">Exophiala spinifera</name>
    <dbReference type="NCBI Taxonomy" id="91928"/>
    <lineage>
        <taxon>Eukaryota</taxon>
        <taxon>Fungi</taxon>
        <taxon>Dikarya</taxon>
        <taxon>Ascomycota</taxon>
        <taxon>Pezizomycotina</taxon>
        <taxon>Eurotiomycetes</taxon>
        <taxon>Chaetothyriomycetidae</taxon>
        <taxon>Chaetothyriales</taxon>
        <taxon>Herpotrichiellaceae</taxon>
        <taxon>Exophiala</taxon>
    </lineage>
</organism>
<evidence type="ECO:0000313" key="7">
    <source>
        <dbReference type="EMBL" id="KIW16382.1"/>
    </source>
</evidence>
<evidence type="ECO:0000313" key="8">
    <source>
        <dbReference type="Proteomes" id="UP000053328"/>
    </source>
</evidence>
<feature type="transmembrane region" description="Helical" evidence="6">
    <location>
        <begin position="55"/>
        <end position="77"/>
    </location>
</feature>
<dbReference type="GO" id="GO:0071944">
    <property type="term" value="C:cell periphery"/>
    <property type="evidence" value="ECO:0007669"/>
    <property type="project" value="UniProtKB-ARBA"/>
</dbReference>
<feature type="region of interest" description="Disordered" evidence="5">
    <location>
        <begin position="18"/>
        <end position="50"/>
    </location>
</feature>
<keyword evidence="3 6" id="KW-1133">Transmembrane helix</keyword>
<feature type="region of interest" description="Disordered" evidence="5">
    <location>
        <begin position="102"/>
        <end position="131"/>
    </location>
</feature>
<sequence length="299" mass="31204">MAPSPRNRFNMNNHQSDEIISHGVGSSSSSSSPNGANTISHNQSNGSSSSLSTGAIVGIVIGGVAGILLAVAAFVVIRSRRRSRTGGAYRPANARGGFFNTRREAPIGEKPEDIKPEGEGEHAADEGLLRHADTPAIVAWDADEEDDLQNARGTRDGVAHAHPHARARTGIQRPASVASFSSLSTAAAGFAPPPPRYEEAMSSGPGARASTSTRRNSDGGLAPLMLGRADEDDDDDDDEIGGGGRRSTSRGRSLGTNTDDLGAGGSARPRSVNGDRRRSVSRFREEGMVDLNLSSNLRG</sequence>
<keyword evidence="2 6" id="KW-0812">Transmembrane</keyword>
<proteinExistence type="predicted"/>
<dbReference type="GeneID" id="27333516"/>
<reference evidence="7 8" key="1">
    <citation type="submission" date="2015-01" db="EMBL/GenBank/DDBJ databases">
        <title>The Genome Sequence of Exophiala spinifera CBS89968.</title>
        <authorList>
            <consortium name="The Broad Institute Genomics Platform"/>
            <person name="Cuomo C."/>
            <person name="de Hoog S."/>
            <person name="Gorbushina A."/>
            <person name="Stielow B."/>
            <person name="Teixiera M."/>
            <person name="Abouelleil A."/>
            <person name="Chapman S.B."/>
            <person name="Priest M."/>
            <person name="Young S.K."/>
            <person name="Wortman J."/>
            <person name="Nusbaum C."/>
            <person name="Birren B."/>
        </authorList>
    </citation>
    <scope>NUCLEOTIDE SEQUENCE [LARGE SCALE GENOMIC DNA]</scope>
    <source>
        <strain evidence="7 8">CBS 89968</strain>
    </source>
</reference>
<dbReference type="PANTHER" id="PTHR15549">
    <property type="entry name" value="PAIRED IMMUNOGLOBULIN-LIKE TYPE 2 RECEPTOR"/>
    <property type="match status" value="1"/>
</dbReference>
<dbReference type="AlphaFoldDB" id="A0A0D1ZUC0"/>
<feature type="compositionally biased region" description="Acidic residues" evidence="5">
    <location>
        <begin position="230"/>
        <end position="240"/>
    </location>
</feature>
<evidence type="ECO:0000256" key="2">
    <source>
        <dbReference type="ARBA" id="ARBA00022692"/>
    </source>
</evidence>
<feature type="compositionally biased region" description="Low complexity" evidence="5">
    <location>
        <begin position="40"/>
        <end position="50"/>
    </location>
</feature>
<dbReference type="Proteomes" id="UP000053328">
    <property type="component" value="Unassembled WGS sequence"/>
</dbReference>
<comment type="subcellular location">
    <subcellularLocation>
        <location evidence="1">Membrane</location>
        <topology evidence="1">Single-pass membrane protein</topology>
    </subcellularLocation>
</comment>
<evidence type="ECO:0000256" key="4">
    <source>
        <dbReference type="ARBA" id="ARBA00023136"/>
    </source>
</evidence>
<dbReference type="PANTHER" id="PTHR15549:SF26">
    <property type="entry name" value="AXIAL BUDDING PATTERN PROTEIN 2-RELATED"/>
    <property type="match status" value="1"/>
</dbReference>
<evidence type="ECO:0000256" key="3">
    <source>
        <dbReference type="ARBA" id="ARBA00022989"/>
    </source>
</evidence>
<evidence type="ECO:0000256" key="6">
    <source>
        <dbReference type="SAM" id="Phobius"/>
    </source>
</evidence>
<accession>A0A0D1ZUC0</accession>
<gene>
    <name evidence="7" type="ORF">PV08_06433</name>
</gene>
<protein>
    <submittedName>
        <fullName evidence="7">Uncharacterized protein</fullName>
    </submittedName>
</protein>
<feature type="region of interest" description="Disordered" evidence="5">
    <location>
        <begin position="186"/>
        <end position="283"/>
    </location>
</feature>
<dbReference type="InterPro" id="IPR051694">
    <property type="entry name" value="Immunoregulatory_rcpt-like"/>
</dbReference>
<feature type="compositionally biased region" description="Basic and acidic residues" evidence="5">
    <location>
        <begin position="273"/>
        <end position="283"/>
    </location>
</feature>
<keyword evidence="8" id="KW-1185">Reference proteome</keyword>
<dbReference type="HOGENOM" id="CLU_1102683_0_0_1"/>
<dbReference type="GO" id="GO:0016020">
    <property type="term" value="C:membrane"/>
    <property type="evidence" value="ECO:0007669"/>
    <property type="project" value="UniProtKB-SubCell"/>
</dbReference>
<evidence type="ECO:0000256" key="5">
    <source>
        <dbReference type="SAM" id="MobiDB-lite"/>
    </source>
</evidence>
<keyword evidence="4 6" id="KW-0472">Membrane</keyword>
<name>A0A0D1ZUC0_9EURO</name>
<dbReference type="VEuPathDB" id="FungiDB:PV08_06433"/>
<dbReference type="EMBL" id="KN847495">
    <property type="protein sequence ID" value="KIW16382.1"/>
    <property type="molecule type" value="Genomic_DNA"/>
</dbReference>
<feature type="region of interest" description="Disordered" evidence="5">
    <location>
        <begin position="153"/>
        <end position="173"/>
    </location>
</feature>
<evidence type="ECO:0000256" key="1">
    <source>
        <dbReference type="ARBA" id="ARBA00004167"/>
    </source>
</evidence>
<dbReference type="RefSeq" id="XP_016236598.1">
    <property type="nucleotide sequence ID" value="XM_016380771.1"/>
</dbReference>
<dbReference type="OrthoDB" id="4121240at2759"/>